<name>A0A8J6N2D8_9BACT</name>
<dbReference type="AlphaFoldDB" id="A0A8J6N2D8"/>
<protein>
    <submittedName>
        <fullName evidence="1">DUF3368 domain-containing protein</fullName>
    </submittedName>
</protein>
<proteinExistence type="predicted"/>
<evidence type="ECO:0000313" key="1">
    <source>
        <dbReference type="EMBL" id="MBC8198729.1"/>
    </source>
</evidence>
<comment type="caution">
    <text evidence="1">The sequence shown here is derived from an EMBL/GenBank/DDBJ whole genome shotgun (WGS) entry which is preliminary data.</text>
</comment>
<dbReference type="EMBL" id="JACNLL010000022">
    <property type="protein sequence ID" value="MBC8198729.1"/>
    <property type="molecule type" value="Genomic_DNA"/>
</dbReference>
<accession>A0A8J6N2D8</accession>
<sequence length="52" mass="5964">MAKDKKIISKIQPIVEQMVKRGRWYSKNVIDKFLGDVGEFCGQNQLPIISVN</sequence>
<dbReference type="Proteomes" id="UP000603545">
    <property type="component" value="Unassembled WGS sequence"/>
</dbReference>
<evidence type="ECO:0000313" key="2">
    <source>
        <dbReference type="Proteomes" id="UP000603545"/>
    </source>
</evidence>
<gene>
    <name evidence="1" type="ORF">H8E80_01600</name>
</gene>
<organism evidence="1 2">
    <name type="scientific">Candidatus Desulfaltia bathyphila</name>
    <dbReference type="NCBI Taxonomy" id="2841697"/>
    <lineage>
        <taxon>Bacteria</taxon>
        <taxon>Pseudomonadati</taxon>
        <taxon>Thermodesulfobacteriota</taxon>
        <taxon>Desulfobacteria</taxon>
        <taxon>Desulfobacterales</taxon>
        <taxon>Desulfobacterales incertae sedis</taxon>
        <taxon>Candidatus Desulfaltia</taxon>
    </lineage>
</organism>
<reference evidence="1 2" key="1">
    <citation type="submission" date="2020-08" db="EMBL/GenBank/DDBJ databases">
        <title>Bridging the membrane lipid divide: bacteria of the FCB group superphylum have the potential to synthesize archaeal ether lipids.</title>
        <authorList>
            <person name="Villanueva L."/>
            <person name="Von Meijenfeldt F.A.B."/>
            <person name="Westbye A.B."/>
            <person name="Yadav S."/>
            <person name="Hopmans E.C."/>
            <person name="Dutilh B.E."/>
            <person name="Sinninghe Damste J.S."/>
        </authorList>
    </citation>
    <scope>NUCLEOTIDE SEQUENCE [LARGE SCALE GENOMIC DNA]</scope>
    <source>
        <strain evidence="1">NIOZ-UU82</strain>
    </source>
</reference>